<keyword evidence="1" id="KW-0663">Pyridoxal phosphate</keyword>
<dbReference type="InterPro" id="IPR015424">
    <property type="entry name" value="PyrdxlP-dep_Trfase"/>
</dbReference>
<protein>
    <submittedName>
        <fullName evidence="3">Cysteine desulfurase-like protein</fullName>
    </submittedName>
</protein>
<gene>
    <name evidence="3" type="ORF">CS022_11120</name>
</gene>
<evidence type="ECO:0000313" key="3">
    <source>
        <dbReference type="EMBL" id="RXJ73271.1"/>
    </source>
</evidence>
<dbReference type="Gene3D" id="3.40.640.10">
    <property type="entry name" value="Type I PLP-dependent aspartate aminotransferase-like (Major domain)"/>
    <property type="match status" value="1"/>
</dbReference>
<keyword evidence="4" id="KW-1185">Reference proteome</keyword>
<dbReference type="Pfam" id="PF00266">
    <property type="entry name" value="Aminotran_5"/>
    <property type="match status" value="1"/>
</dbReference>
<dbReference type="InterPro" id="IPR000192">
    <property type="entry name" value="Aminotrans_V_dom"/>
</dbReference>
<dbReference type="AlphaFoldDB" id="A0A4Q0YW82"/>
<dbReference type="PANTHER" id="PTHR43586">
    <property type="entry name" value="CYSTEINE DESULFURASE"/>
    <property type="match status" value="1"/>
</dbReference>
<accession>A0A4Q0YW82</accession>
<evidence type="ECO:0000313" key="4">
    <source>
        <dbReference type="Proteomes" id="UP000290287"/>
    </source>
</evidence>
<organism evidence="3 4">
    <name type="scientific">Veronia nyctiphanis</name>
    <dbReference type="NCBI Taxonomy" id="1278244"/>
    <lineage>
        <taxon>Bacteria</taxon>
        <taxon>Pseudomonadati</taxon>
        <taxon>Pseudomonadota</taxon>
        <taxon>Gammaproteobacteria</taxon>
        <taxon>Vibrionales</taxon>
        <taxon>Vibrionaceae</taxon>
        <taxon>Veronia</taxon>
    </lineage>
</organism>
<reference evidence="3 4" key="1">
    <citation type="submission" date="2017-10" db="EMBL/GenBank/DDBJ databases">
        <title>Nyctiphanis sp. nov., isolated from the stomach of the euphausiid Nyctiphanes simplex (Hansen, 1911) in the Gulf of California.</title>
        <authorList>
            <person name="Gomez-Gil B."/>
            <person name="Aguilar-Mendez M."/>
            <person name="Lopez-Cortes A."/>
            <person name="Gomez-Gutierrez J."/>
            <person name="Roque A."/>
            <person name="Lang E."/>
            <person name="Gonzalez-Castillo A."/>
        </authorList>
    </citation>
    <scope>NUCLEOTIDE SEQUENCE [LARGE SCALE GENOMIC DNA]</scope>
    <source>
        <strain evidence="3 4">CAIM 600</strain>
    </source>
</reference>
<dbReference type="Proteomes" id="UP000290287">
    <property type="component" value="Unassembled WGS sequence"/>
</dbReference>
<dbReference type="InterPro" id="IPR015421">
    <property type="entry name" value="PyrdxlP-dep_Trfase_major"/>
</dbReference>
<proteinExistence type="predicted"/>
<dbReference type="PANTHER" id="PTHR43586:SF21">
    <property type="entry name" value="PYRIDOXAL PHOSPHATE (PLP)-DEPENDENT ASPARTATE AMINOTRANSFERASE SUPERFAMILY"/>
    <property type="match status" value="1"/>
</dbReference>
<feature type="domain" description="Aminotransferase class V" evidence="2">
    <location>
        <begin position="25"/>
        <end position="397"/>
    </location>
</feature>
<dbReference type="EMBL" id="PEIB01000011">
    <property type="protein sequence ID" value="RXJ73271.1"/>
    <property type="molecule type" value="Genomic_DNA"/>
</dbReference>
<dbReference type="InterPro" id="IPR015422">
    <property type="entry name" value="PyrdxlP-dep_Trfase_small"/>
</dbReference>
<dbReference type="InterPro" id="IPR011340">
    <property type="entry name" value="Cys_dSase-rel"/>
</dbReference>
<dbReference type="NCBIfam" id="TIGR01976">
    <property type="entry name" value="am_tr_V_VC1184"/>
    <property type="match status" value="1"/>
</dbReference>
<evidence type="ECO:0000256" key="1">
    <source>
        <dbReference type="ARBA" id="ARBA00022898"/>
    </source>
</evidence>
<dbReference type="OrthoDB" id="7592443at2"/>
<dbReference type="SUPFAM" id="SSF53383">
    <property type="entry name" value="PLP-dependent transferases"/>
    <property type="match status" value="1"/>
</dbReference>
<evidence type="ECO:0000259" key="2">
    <source>
        <dbReference type="Pfam" id="PF00266"/>
    </source>
</evidence>
<comment type="caution">
    <text evidence="3">The sequence shown here is derived from an EMBL/GenBank/DDBJ whole genome shotgun (WGS) entry which is preliminary data.</text>
</comment>
<dbReference type="RefSeq" id="WP_129122320.1">
    <property type="nucleotide sequence ID" value="NZ_PEIB01000011.1"/>
</dbReference>
<name>A0A4Q0YW82_9GAMM</name>
<sequence length="408" mass="44965">MYSAEQARALFPALNQYHDGYQVCFLDGPGGTQIPERVSEAMRNYFDGGNSNLGGVFACSADTGRLVEKARQTAADFVNAPSGDHMAFGANMTSLTFSLSRAISRDWKAGDEIIVSSLDHFANVSPWQMAAEDKGVIVKSLTMSADECQLDLKQLSSLISKRTKLIAVTCASNLTGTIVDVQKIVTLAKKMGAKVYLDAVHFAPHQLIDVQAFGCDFLVCSAYKFFGPHLGIAYIASPWLDQLRPYKVKPAPEKGPARFETGTLNFEALAGFNAAVNYLASWSVKSTLRERLEECYHHYLHHEERLSAHFLSKLDGVDGVSLHGTKNSQHRTPTFALSFDDMSPQTIAEGLAKKHIYVWNGHFYAVEAVKTLNKLEGGGVLRVGFMHYNTEDEIDRFFSALVDVMSVE</sequence>
<dbReference type="Gene3D" id="3.90.1150.10">
    <property type="entry name" value="Aspartate Aminotransferase, domain 1"/>
    <property type="match status" value="1"/>
</dbReference>